<dbReference type="EMBL" id="UGTH01000001">
    <property type="protein sequence ID" value="SUB75612.1"/>
    <property type="molecule type" value="Genomic_DNA"/>
</dbReference>
<keyword evidence="5" id="KW-1003">Cell membrane</keyword>
<proteinExistence type="inferred from homology"/>
<evidence type="ECO:0000256" key="8">
    <source>
        <dbReference type="ARBA" id="ARBA00023136"/>
    </source>
</evidence>
<evidence type="ECO:0000256" key="2">
    <source>
        <dbReference type="ARBA" id="ARBA00008417"/>
    </source>
</evidence>
<reference evidence="11 12" key="1">
    <citation type="submission" date="2018-06" db="EMBL/GenBank/DDBJ databases">
        <authorList>
            <consortium name="Pathogen Informatics"/>
            <person name="Doyle S."/>
        </authorList>
    </citation>
    <scope>NUCLEOTIDE SEQUENCE [LARGE SCALE GENOMIC DNA]</scope>
    <source>
        <strain evidence="11 12">NCTC11088</strain>
    </source>
</reference>
<evidence type="ECO:0000256" key="9">
    <source>
        <dbReference type="ARBA" id="ARBA00023251"/>
    </source>
</evidence>
<evidence type="ECO:0000313" key="11">
    <source>
        <dbReference type="EMBL" id="SUB75612.1"/>
    </source>
</evidence>
<keyword evidence="6 10" id="KW-0812">Transmembrane</keyword>
<protein>
    <recommendedName>
        <fullName evidence="3">Multidrug export protein MepA</fullName>
    </recommendedName>
</protein>
<dbReference type="InterPro" id="IPR002528">
    <property type="entry name" value="MATE_fam"/>
</dbReference>
<accession>A0A379DDG8</accession>
<feature type="transmembrane region" description="Helical" evidence="10">
    <location>
        <begin position="131"/>
        <end position="149"/>
    </location>
</feature>
<name>A0A379DDG8_9FIRM</name>
<feature type="transmembrane region" description="Helical" evidence="10">
    <location>
        <begin position="382"/>
        <end position="406"/>
    </location>
</feature>
<dbReference type="GO" id="GO:0015297">
    <property type="term" value="F:antiporter activity"/>
    <property type="evidence" value="ECO:0007669"/>
    <property type="project" value="InterPro"/>
</dbReference>
<keyword evidence="9" id="KW-0046">Antibiotic resistance</keyword>
<feature type="transmembrane region" description="Helical" evidence="10">
    <location>
        <begin position="89"/>
        <end position="111"/>
    </location>
</feature>
<evidence type="ECO:0000256" key="10">
    <source>
        <dbReference type="SAM" id="Phobius"/>
    </source>
</evidence>
<feature type="transmembrane region" description="Helical" evidence="10">
    <location>
        <begin position="44"/>
        <end position="68"/>
    </location>
</feature>
<dbReference type="GO" id="GO:0005886">
    <property type="term" value="C:plasma membrane"/>
    <property type="evidence" value="ECO:0007669"/>
    <property type="project" value="UniProtKB-SubCell"/>
</dbReference>
<dbReference type="Pfam" id="PF01554">
    <property type="entry name" value="MatE"/>
    <property type="match status" value="2"/>
</dbReference>
<feature type="transmembrane region" description="Helical" evidence="10">
    <location>
        <begin position="161"/>
        <end position="183"/>
    </location>
</feature>
<dbReference type="InterPro" id="IPR051327">
    <property type="entry name" value="MATE_MepA_subfamily"/>
</dbReference>
<dbReference type="Proteomes" id="UP000254777">
    <property type="component" value="Unassembled WGS sequence"/>
</dbReference>
<sequence>MKLSEHFTYKKLIEFCMPSIFMMLFTSFYVVIDGLFISNFIGKTSFAAVNIIIPFLLMIGGFGFMIGTGGSALVSKTLGERKIELAGKYFSMLILFAIIFGIGISIVSILFLKDISILLGATNDMMKDCLIYGKVLLIFNVSYMLQNIFQTFLVTAENPKLGLKVTILAGITNMVLDAIFIIWFNWGVFGAALATGISQTVGTVIPLIYFIISKESILKLTKTDIKWDVILKSCSNGMSEVMTSVSTSVISIVYNLQLLKFAGENGVAAYGAIMYVQFIFISIYLGYDIGTAPIIGYNYGAKNHLELNNMLKKSLVLLFSSGVVLFLVAQIGTDSISTIFVGYDFELFNMTSKAFRIFSISFLIVGFNTFSSSFFTALNNGFVSAIISFMRTFVFQIVAVLVLPIFYGLSGIWAATIVSEVLAFLVGISFILGLGKFYNYI</sequence>
<keyword evidence="4" id="KW-0813">Transport</keyword>
<evidence type="ECO:0000256" key="7">
    <source>
        <dbReference type="ARBA" id="ARBA00022989"/>
    </source>
</evidence>
<dbReference type="AlphaFoldDB" id="A0A379DDG8"/>
<dbReference type="GO" id="GO:0046677">
    <property type="term" value="P:response to antibiotic"/>
    <property type="evidence" value="ECO:0007669"/>
    <property type="project" value="UniProtKB-KW"/>
</dbReference>
<feature type="transmembrane region" description="Helical" evidence="10">
    <location>
        <begin position="12"/>
        <end position="32"/>
    </location>
</feature>
<gene>
    <name evidence="11" type="primary">mepA_8</name>
    <name evidence="11" type="ORF">NCTC11088_01410</name>
</gene>
<dbReference type="PIRSF" id="PIRSF006603">
    <property type="entry name" value="DinF"/>
    <property type="match status" value="1"/>
</dbReference>
<dbReference type="RefSeq" id="WP_004819572.1">
    <property type="nucleotide sequence ID" value="NZ_UGTH01000001.1"/>
</dbReference>
<evidence type="ECO:0000256" key="3">
    <source>
        <dbReference type="ARBA" id="ARBA00022106"/>
    </source>
</evidence>
<feature type="transmembrane region" description="Helical" evidence="10">
    <location>
        <begin position="315"/>
        <end position="333"/>
    </location>
</feature>
<evidence type="ECO:0000256" key="5">
    <source>
        <dbReference type="ARBA" id="ARBA00022475"/>
    </source>
</evidence>
<dbReference type="InterPro" id="IPR048279">
    <property type="entry name" value="MdtK-like"/>
</dbReference>
<feature type="transmembrane region" description="Helical" evidence="10">
    <location>
        <begin position="189"/>
        <end position="212"/>
    </location>
</feature>
<dbReference type="PANTHER" id="PTHR43823">
    <property type="entry name" value="SPORULATION PROTEIN YKVU"/>
    <property type="match status" value="1"/>
</dbReference>
<keyword evidence="7 10" id="KW-1133">Transmembrane helix</keyword>
<dbReference type="InterPro" id="IPR045070">
    <property type="entry name" value="MATE_MepA-like"/>
</dbReference>
<comment type="similarity">
    <text evidence="2">Belongs to the multi antimicrobial extrusion (MATE) (TC 2.A.66.1) family. MepA subfamily.</text>
</comment>
<feature type="transmembrane region" description="Helical" evidence="10">
    <location>
        <begin position="353"/>
        <end position="370"/>
    </location>
</feature>
<dbReference type="CDD" id="cd13143">
    <property type="entry name" value="MATE_MepA_like"/>
    <property type="match status" value="1"/>
</dbReference>
<feature type="transmembrane region" description="Helical" evidence="10">
    <location>
        <begin position="412"/>
        <end position="435"/>
    </location>
</feature>
<evidence type="ECO:0000313" key="12">
    <source>
        <dbReference type="Proteomes" id="UP000254777"/>
    </source>
</evidence>
<keyword evidence="8 10" id="KW-0472">Membrane</keyword>
<dbReference type="PANTHER" id="PTHR43823:SF3">
    <property type="entry name" value="MULTIDRUG EXPORT PROTEIN MEPA"/>
    <property type="match status" value="1"/>
</dbReference>
<evidence type="ECO:0000256" key="1">
    <source>
        <dbReference type="ARBA" id="ARBA00004651"/>
    </source>
</evidence>
<organism evidence="11 12">
    <name type="scientific">Peptoniphilus indolicus</name>
    <dbReference type="NCBI Taxonomy" id="33030"/>
    <lineage>
        <taxon>Bacteria</taxon>
        <taxon>Bacillati</taxon>
        <taxon>Bacillota</taxon>
        <taxon>Tissierellia</taxon>
        <taxon>Tissierellales</taxon>
        <taxon>Peptoniphilaceae</taxon>
        <taxon>Peptoniphilus</taxon>
    </lineage>
</organism>
<evidence type="ECO:0000256" key="4">
    <source>
        <dbReference type="ARBA" id="ARBA00022448"/>
    </source>
</evidence>
<evidence type="ECO:0000256" key="6">
    <source>
        <dbReference type="ARBA" id="ARBA00022692"/>
    </source>
</evidence>
<dbReference type="GO" id="GO:0042910">
    <property type="term" value="F:xenobiotic transmembrane transporter activity"/>
    <property type="evidence" value="ECO:0007669"/>
    <property type="project" value="InterPro"/>
</dbReference>
<comment type="subcellular location">
    <subcellularLocation>
        <location evidence="1">Cell membrane</location>
        <topology evidence="1">Multi-pass membrane protein</topology>
    </subcellularLocation>
</comment>